<dbReference type="InterPro" id="IPR041527">
    <property type="entry name" value="YhcG_N"/>
</dbReference>
<organism evidence="3 4">
    <name type="scientific">Candidatus Thiomargarita nelsonii</name>
    <dbReference type="NCBI Taxonomy" id="1003181"/>
    <lineage>
        <taxon>Bacteria</taxon>
        <taxon>Pseudomonadati</taxon>
        <taxon>Pseudomonadota</taxon>
        <taxon>Gammaproteobacteria</taxon>
        <taxon>Thiotrichales</taxon>
        <taxon>Thiotrichaceae</taxon>
        <taxon>Thiomargarita</taxon>
    </lineage>
</organism>
<gene>
    <name evidence="3" type="ORF">PN36_30160</name>
</gene>
<dbReference type="InterPro" id="IPR009362">
    <property type="entry name" value="YhcG_C"/>
</dbReference>
<dbReference type="Proteomes" id="UP000030428">
    <property type="component" value="Unassembled WGS sequence"/>
</dbReference>
<comment type="caution">
    <text evidence="3">The sequence shown here is derived from an EMBL/GenBank/DDBJ whole genome shotgun (WGS) entry which is preliminary data.</text>
</comment>
<dbReference type="PANTHER" id="PTHR30547:SF5">
    <property type="entry name" value="NUCLEASE YHCG-RELATED"/>
    <property type="match status" value="1"/>
</dbReference>
<evidence type="ECO:0000313" key="4">
    <source>
        <dbReference type="Proteomes" id="UP000030428"/>
    </source>
</evidence>
<feature type="domain" description="YhcG N-terminal" evidence="2">
    <location>
        <begin position="15"/>
        <end position="151"/>
    </location>
</feature>
<keyword evidence="4" id="KW-1185">Reference proteome</keyword>
<feature type="domain" description="YhcG PDDEXK nuclease" evidence="1">
    <location>
        <begin position="180"/>
        <end position="326"/>
    </location>
</feature>
<sequence>MNQEISNTNNQLFLDIKQLIDKTRLGVSQTINVGLTMLYWNIGKRINDEILKNKRADYGKQIISTLGKQLEEQYGKGFSVQNLRRMMQFYEVFSDKQIVASLLRQLSWTHFTLLIPIKNELQRDFYAQMCRIEQWSVRTLRKKIDAMLFERTAISKKPEELAKLELQQLKEEDKLSPDLVFRDPYILDFLNLKDIYQEKDLEQAILKELEQFILELGKGFTFVERQKRMIIDNEDFYLDLLFYHRKLKRLVAIELKLGQFKAAYKGQVELYLRWLEKNDMEEGEEKPIGLILCAEGNNEQIELLQLDKANIKVAEYITKYLPKNLLKQKLHQFLDSSQKQIENRIEN</sequence>
<dbReference type="InterPro" id="IPR011856">
    <property type="entry name" value="tRNA_endonuc-like_dom_sf"/>
</dbReference>
<dbReference type="InterPro" id="IPR053148">
    <property type="entry name" value="PD-DEXK-like_domain"/>
</dbReference>
<dbReference type="PANTHER" id="PTHR30547">
    <property type="entry name" value="UNCHARACTERIZED PROTEIN YHCG-RELATED"/>
    <property type="match status" value="1"/>
</dbReference>
<dbReference type="Pfam" id="PF17761">
    <property type="entry name" value="DUF1016_N"/>
    <property type="match status" value="1"/>
</dbReference>
<dbReference type="EMBL" id="JSZA02000218">
    <property type="protein sequence ID" value="TGO02122.1"/>
    <property type="molecule type" value="Genomic_DNA"/>
</dbReference>
<dbReference type="GO" id="GO:0003676">
    <property type="term" value="F:nucleic acid binding"/>
    <property type="evidence" value="ECO:0007669"/>
    <property type="project" value="InterPro"/>
</dbReference>
<evidence type="ECO:0000259" key="2">
    <source>
        <dbReference type="Pfam" id="PF17761"/>
    </source>
</evidence>
<dbReference type="Gene3D" id="3.40.1350.10">
    <property type="match status" value="1"/>
</dbReference>
<proteinExistence type="predicted"/>
<evidence type="ECO:0000313" key="3">
    <source>
        <dbReference type="EMBL" id="TGO02122.1"/>
    </source>
</evidence>
<accession>A0A4E0QX87</accession>
<dbReference type="AlphaFoldDB" id="A0A4E0QX87"/>
<dbReference type="Pfam" id="PF06250">
    <property type="entry name" value="YhcG_C"/>
    <property type="match status" value="1"/>
</dbReference>
<evidence type="ECO:0000259" key="1">
    <source>
        <dbReference type="Pfam" id="PF06250"/>
    </source>
</evidence>
<name>A0A4E0QX87_9GAMM</name>
<reference evidence="3 4" key="1">
    <citation type="journal article" date="2016" name="Front. Microbiol.">
        <title>Single-Cell (Meta-)Genomics of a Dimorphic Candidatus Thiomargarita nelsonii Reveals Genomic Plasticity.</title>
        <authorList>
            <person name="Flood B.E."/>
            <person name="Fliss P."/>
            <person name="Jones D.S."/>
            <person name="Dick G.J."/>
            <person name="Jain S."/>
            <person name="Kaster A.K."/>
            <person name="Winkel M."/>
            <person name="Mussmann M."/>
            <person name="Bailey J."/>
        </authorList>
    </citation>
    <scope>NUCLEOTIDE SEQUENCE [LARGE SCALE GENOMIC DNA]</scope>
    <source>
        <strain evidence="3">Hydrate Ridge</strain>
    </source>
</reference>
<protein>
    <submittedName>
        <fullName evidence="3">Cytoplasmic protein</fullName>
    </submittedName>
</protein>